<dbReference type="FunCoup" id="E3IVF4">
    <property type="interactions" value="212"/>
</dbReference>
<keyword evidence="7" id="KW-1185">Reference proteome</keyword>
<reference evidence="6 7" key="1">
    <citation type="submission" date="2010-10" db="EMBL/GenBank/DDBJ databases">
        <title>Complete sequence of Frankia sp. EuI1c.</title>
        <authorList>
            <consortium name="US DOE Joint Genome Institute"/>
            <person name="Lucas S."/>
            <person name="Copeland A."/>
            <person name="Lapidus A."/>
            <person name="Cheng J.-F."/>
            <person name="Bruce D."/>
            <person name="Goodwin L."/>
            <person name="Pitluck S."/>
            <person name="Chertkov O."/>
            <person name="Detter J.C."/>
            <person name="Han C."/>
            <person name="Tapia R."/>
            <person name="Land M."/>
            <person name="Hauser L."/>
            <person name="Jeffries C."/>
            <person name="Kyrpides N."/>
            <person name="Ivanova N."/>
            <person name="Mikhailova N."/>
            <person name="Beauchemin N."/>
            <person name="Sen A."/>
            <person name="Sur S.A."/>
            <person name="Gtari M."/>
            <person name="Wall L."/>
            <person name="Tisa L."/>
            <person name="Woyke T."/>
        </authorList>
    </citation>
    <scope>NUCLEOTIDE SEQUENCE [LARGE SCALE GENOMIC DNA]</scope>
    <source>
        <strain evidence="7">DSM 45817 / CECT 9037 / EuI1c</strain>
    </source>
</reference>
<dbReference type="Pfam" id="PF00171">
    <property type="entry name" value="Aldedh"/>
    <property type="match status" value="1"/>
</dbReference>
<dbReference type="eggNOG" id="COG1012">
    <property type="taxonomic scope" value="Bacteria"/>
</dbReference>
<dbReference type="PROSITE" id="PS00687">
    <property type="entry name" value="ALDEHYDE_DEHYDR_GLU"/>
    <property type="match status" value="1"/>
</dbReference>
<dbReference type="Proteomes" id="UP000002484">
    <property type="component" value="Chromosome"/>
</dbReference>
<evidence type="ECO:0000313" key="6">
    <source>
        <dbReference type="EMBL" id="ADP81318.1"/>
    </source>
</evidence>
<evidence type="ECO:0000313" key="7">
    <source>
        <dbReference type="Proteomes" id="UP000002484"/>
    </source>
</evidence>
<dbReference type="EMBL" id="CP002299">
    <property type="protein sequence ID" value="ADP81318.1"/>
    <property type="molecule type" value="Genomic_DNA"/>
</dbReference>
<feature type="active site" evidence="3">
    <location>
        <position position="258"/>
    </location>
</feature>
<dbReference type="HOGENOM" id="CLU_005391_0_0_11"/>
<sequence length="488" mass="51862">MIDEESRLLVNGRLTRAAGGRTFDNLNPATEEIIGRVADADAGDLDAAVAAARDAFDLTEWSVDHQLRGRCLLQLQDALEREREEIRAELVAEAGCPVSMTYMTQLDLPLADALRWPAAAIGDIPWVRDLPVVELFGLRSWRKVVKEPVGVVGVITPWSNPIGITLSKLGQALATGNTVVLAPAPETPWTAARLGRLIAEETEIPPGVVNVITASDRAIGEALVTDPRVDLIAFTGSTATGRRIMEQGASTLKRLCLELSGKSADIILDDADFAAKLCLAWMVCLHGGQGSAMPSRLLVPRTRYDEAIELVADGFSKVPIGDPTDPANIQGPLISAGQRDRVLRCIAGGVREGARLVVGGGRPTHLEKGYYVEPTLFADVDNVMTIAREEILGPVLVVIPFEDDADAVRIANDSGYGLSGAVTSGSGKRAESVAARLRAGRVSVNGGIWYGADLPFGGYKASGLGVQNGIEGFEQYLETKALSGLVGR</sequence>
<proteinExistence type="inferred from homology"/>
<dbReference type="Gene3D" id="3.40.309.10">
    <property type="entry name" value="Aldehyde Dehydrogenase, Chain A, domain 2"/>
    <property type="match status" value="1"/>
</dbReference>
<dbReference type="Gene3D" id="3.40.605.10">
    <property type="entry name" value="Aldehyde Dehydrogenase, Chain A, domain 1"/>
    <property type="match status" value="1"/>
</dbReference>
<keyword evidence="2 4" id="KW-0560">Oxidoreductase</keyword>
<dbReference type="RefSeq" id="WP_013424436.1">
    <property type="nucleotide sequence ID" value="NC_014666.1"/>
</dbReference>
<dbReference type="InParanoid" id="E3IVF4"/>
<dbReference type="FunFam" id="3.40.605.10:FF:000007">
    <property type="entry name" value="NAD/NADP-dependent betaine aldehyde dehydrogenase"/>
    <property type="match status" value="1"/>
</dbReference>
<dbReference type="InterPro" id="IPR016162">
    <property type="entry name" value="Ald_DH_N"/>
</dbReference>
<evidence type="ECO:0000256" key="4">
    <source>
        <dbReference type="RuleBase" id="RU003345"/>
    </source>
</evidence>
<dbReference type="GO" id="GO:0016620">
    <property type="term" value="F:oxidoreductase activity, acting on the aldehyde or oxo group of donors, NAD or NADP as acceptor"/>
    <property type="evidence" value="ECO:0007669"/>
    <property type="project" value="InterPro"/>
</dbReference>
<name>E3IVF4_PSEI1</name>
<evidence type="ECO:0000259" key="5">
    <source>
        <dbReference type="Pfam" id="PF00171"/>
    </source>
</evidence>
<evidence type="ECO:0000256" key="3">
    <source>
        <dbReference type="PROSITE-ProRule" id="PRU10007"/>
    </source>
</evidence>
<dbReference type="STRING" id="298654.FraEuI1c_3306"/>
<dbReference type="InterPro" id="IPR015590">
    <property type="entry name" value="Aldehyde_DH_dom"/>
</dbReference>
<dbReference type="OrthoDB" id="6882680at2"/>
<dbReference type="KEGG" id="fri:FraEuI1c_3306"/>
<evidence type="ECO:0000256" key="1">
    <source>
        <dbReference type="ARBA" id="ARBA00009986"/>
    </source>
</evidence>
<dbReference type="SUPFAM" id="SSF53720">
    <property type="entry name" value="ALDH-like"/>
    <property type="match status" value="1"/>
</dbReference>
<evidence type="ECO:0000256" key="2">
    <source>
        <dbReference type="ARBA" id="ARBA00023002"/>
    </source>
</evidence>
<dbReference type="AlphaFoldDB" id="E3IVF4"/>
<accession>E3IVF4</accession>
<organism evidence="6 7">
    <name type="scientific">Pseudofrankia inefficax (strain DSM 45817 / CECT 9037 / DDB 130130 / EuI1c)</name>
    <name type="common">Frankia inefficax</name>
    <dbReference type="NCBI Taxonomy" id="298654"/>
    <lineage>
        <taxon>Bacteria</taxon>
        <taxon>Bacillati</taxon>
        <taxon>Actinomycetota</taxon>
        <taxon>Actinomycetes</taxon>
        <taxon>Frankiales</taxon>
        <taxon>Frankiaceae</taxon>
        <taxon>Pseudofrankia</taxon>
    </lineage>
</organism>
<dbReference type="InterPro" id="IPR016163">
    <property type="entry name" value="Ald_DH_C"/>
</dbReference>
<feature type="domain" description="Aldehyde dehydrogenase" evidence="5">
    <location>
        <begin position="20"/>
        <end position="481"/>
    </location>
</feature>
<comment type="similarity">
    <text evidence="1 4">Belongs to the aldehyde dehydrogenase family.</text>
</comment>
<protein>
    <submittedName>
        <fullName evidence="6">Aldehyde Dehydrogenase</fullName>
    </submittedName>
</protein>
<dbReference type="InterPro" id="IPR029510">
    <property type="entry name" value="Ald_DH_CS_GLU"/>
</dbReference>
<dbReference type="PANTHER" id="PTHR42804">
    <property type="entry name" value="ALDEHYDE DEHYDROGENASE"/>
    <property type="match status" value="1"/>
</dbReference>
<gene>
    <name evidence="6" type="ordered locus">FraEuI1c_3306</name>
</gene>
<dbReference type="PANTHER" id="PTHR42804:SF1">
    <property type="entry name" value="ALDEHYDE DEHYDROGENASE-RELATED"/>
    <property type="match status" value="1"/>
</dbReference>
<dbReference type="InterPro" id="IPR016161">
    <property type="entry name" value="Ald_DH/histidinol_DH"/>
</dbReference>
<dbReference type="CDD" id="cd07089">
    <property type="entry name" value="ALDH_CddD-AldA-like"/>
    <property type="match status" value="1"/>
</dbReference>